<name>A0ABR7PDC6_9FIRM</name>
<dbReference type="InterPro" id="IPR031924">
    <property type="entry name" value="GH115"/>
</dbReference>
<reference evidence="3 4" key="1">
    <citation type="submission" date="2020-08" db="EMBL/GenBank/DDBJ databases">
        <title>Genome public.</title>
        <authorList>
            <person name="Liu C."/>
            <person name="Sun Q."/>
        </authorList>
    </citation>
    <scope>NUCLEOTIDE SEQUENCE [LARGE SCALE GENOMIC DNA]</scope>
    <source>
        <strain evidence="3 4">3_YM_SP_D4_24.mj</strain>
    </source>
</reference>
<accession>A0ABR7PDC6</accession>
<dbReference type="PANTHER" id="PTHR37842">
    <property type="match status" value="1"/>
</dbReference>
<dbReference type="InterPro" id="IPR042301">
    <property type="entry name" value="GH115_sf"/>
</dbReference>
<evidence type="ECO:0000313" key="3">
    <source>
        <dbReference type="EMBL" id="MBC8629328.1"/>
    </source>
</evidence>
<dbReference type="Pfam" id="PF15979">
    <property type="entry name" value="Glyco_hydro_115"/>
    <property type="match status" value="1"/>
</dbReference>
<dbReference type="Gene3D" id="3.30.379.10">
    <property type="entry name" value="Chitobiase/beta-hexosaminidase domain 2-like"/>
    <property type="match status" value="1"/>
</dbReference>
<feature type="domain" description="Gylcosyl hydrolase 115 C-terminal" evidence="2">
    <location>
        <begin position="793"/>
        <end position="970"/>
    </location>
</feature>
<dbReference type="Gene3D" id="1.20.58.2150">
    <property type="match status" value="1"/>
</dbReference>
<sequence>MATLEISKNKGLYFVIPEECGIGVKKVAGKVAKDVEGTLSFCPEICETAVPAKQAVIAVTAGSGKLAETLCSKISKLGQVEGKRESYAFIVAENPVEGIESALVIYGSDKLGTIYGLFHLSELLGVTAMVDWGDCQYVKQDSFILKEEDSFVSKEPSVKYRGFFINDEWPCCGNWATSHFGSFNAKMYDHIFEYLLRMKGNYLWPAMWAENFMLDGPDLESMKLADEYGIYIGMSHHEPCMRSGAEYSKVRGPKSPYGDAWSYVTNKEGILRFWEDGVKRSIGHNVFPTVGMRGENDSKMLGEDSLISDNVRLLKEIITKQREMIHEHLETDGKKVPQLFAVYKEVEDYYFGGGSEEGLRGFEELEDVTLLLCEDNWGNMRALPEAFERNHKGGFGMYFHLDYHGDPVSYEWVSSTELSKIWEQMTEAYEYGVRELWIVNVGDVKFQEFPLNYFMDLAYDFEKWGSSAPNSTKEYTKAWISSMFGSYTSKEEREEIQEVLEGYLKINALRKPESLNDTVYHPAHYLECEKQLSFCGKLEEKNERLWKTLEERGMGDAYFSMIYFSAEASFNLLKMHLYSGKNHLYASQGKAVANEYDKLVEACIEKDEALKAQMAAFKDGKWAGMELASHIGFTNWNDEDWRYPVRHVIRLPKKPRLVVTRADKTQHYTNQYFPITLVIDDFVVSSSKKAKIQIANGGQGSVKWKIQEGARKVGLDGIAHESQDETSCEWLEFSKMSGETALQDEVEISLKEENLPLGEEVSCSFEIKTETEFVPVLVKALKKDTSALPKGAFLAEHGMFVIDAIHYADKNAGTYEKETVEFKELYDFGKYQSGIKAFPVTAAFDSKENAPSVTYELFSEEEKECILKLYTSPANPLIYGGKLSMGVSVNGEVDKLVTFTEDGYKGGEPGCIPWEQAVLNQEHAGSTEIALKKGLNKITVSAREAGLVLERLVVYPKDMERDTSYLGEKECSRVTLSIEK</sequence>
<dbReference type="RefSeq" id="WP_118701503.1">
    <property type="nucleotide sequence ID" value="NZ_JACRTP010000005.1"/>
</dbReference>
<keyword evidence="1 3" id="KW-0378">Hydrolase</keyword>
<dbReference type="GO" id="GO:0016787">
    <property type="term" value="F:hydrolase activity"/>
    <property type="evidence" value="ECO:0007669"/>
    <property type="project" value="UniProtKB-KW"/>
</dbReference>
<organism evidence="3 4">
    <name type="scientific">Blautia stercoris</name>
    <dbReference type="NCBI Taxonomy" id="871664"/>
    <lineage>
        <taxon>Bacteria</taxon>
        <taxon>Bacillati</taxon>
        <taxon>Bacillota</taxon>
        <taxon>Clostridia</taxon>
        <taxon>Lachnospirales</taxon>
        <taxon>Lachnospiraceae</taxon>
        <taxon>Blautia</taxon>
    </lineage>
</organism>
<dbReference type="Gene3D" id="3.20.20.520">
    <property type="entry name" value="Glycosyl hydrolase family 115"/>
    <property type="match status" value="1"/>
</dbReference>
<keyword evidence="4" id="KW-1185">Reference proteome</keyword>
<evidence type="ECO:0000313" key="4">
    <source>
        <dbReference type="Proteomes" id="UP000661649"/>
    </source>
</evidence>
<dbReference type="EMBL" id="JACRTP010000005">
    <property type="protein sequence ID" value="MBC8629328.1"/>
    <property type="molecule type" value="Genomic_DNA"/>
</dbReference>
<dbReference type="Pfam" id="PF17829">
    <property type="entry name" value="GH115_C"/>
    <property type="match status" value="1"/>
</dbReference>
<dbReference type="InterPro" id="IPR041437">
    <property type="entry name" value="GH115_C"/>
</dbReference>
<proteinExistence type="predicted"/>
<evidence type="ECO:0000259" key="2">
    <source>
        <dbReference type="Pfam" id="PF17829"/>
    </source>
</evidence>
<dbReference type="PANTHER" id="PTHR37842:SF2">
    <property type="entry name" value="GYLCOSYL HYDROLASE 115 C-TERMINAL DOMAIN-CONTAINING PROTEIN"/>
    <property type="match status" value="1"/>
</dbReference>
<gene>
    <name evidence="3" type="ORF">H8712_12030</name>
</gene>
<protein>
    <submittedName>
        <fullName evidence="3">Glycosyl hydrolase 115 family protein</fullName>
    </submittedName>
</protein>
<dbReference type="InterPro" id="IPR029018">
    <property type="entry name" value="Hex-like_dom2"/>
</dbReference>
<dbReference type="Gene3D" id="2.60.120.1620">
    <property type="match status" value="1"/>
</dbReference>
<dbReference type="Proteomes" id="UP000661649">
    <property type="component" value="Unassembled WGS sequence"/>
</dbReference>
<evidence type="ECO:0000256" key="1">
    <source>
        <dbReference type="ARBA" id="ARBA00022801"/>
    </source>
</evidence>
<comment type="caution">
    <text evidence="3">The sequence shown here is derived from an EMBL/GenBank/DDBJ whole genome shotgun (WGS) entry which is preliminary data.</text>
</comment>